<comment type="caution">
    <text evidence="6">The sequence shown here is derived from an EMBL/GenBank/DDBJ whole genome shotgun (WGS) entry which is preliminary data.</text>
</comment>
<keyword evidence="3" id="KW-1133">Transmembrane helix</keyword>
<dbReference type="OrthoDB" id="5105562at2"/>
<keyword evidence="3" id="KW-0812">Transmembrane</keyword>
<reference evidence="6 7" key="1">
    <citation type="journal article" date="2015" name="Stand. Genomic Sci.">
        <title>Genomic Encyclopedia of Bacterial and Archaeal Type Strains, Phase III: the genomes of soil and plant-associated and newly described type strains.</title>
        <authorList>
            <person name="Whitman W.B."/>
            <person name="Woyke T."/>
            <person name="Klenk H.P."/>
            <person name="Zhou Y."/>
            <person name="Lilburn T.G."/>
            <person name="Beck B.J."/>
            <person name="De Vos P."/>
            <person name="Vandamme P."/>
            <person name="Eisen J.A."/>
            <person name="Garrity G."/>
            <person name="Hugenholtz P."/>
            <person name="Kyrpides N.C."/>
        </authorList>
    </citation>
    <scope>NUCLEOTIDE SEQUENCE [LARGE SCALE GENOMIC DNA]</scope>
    <source>
        <strain evidence="6 7">S2T63</strain>
    </source>
</reference>
<organism evidence="6 7">
    <name type="scientific">Microbacterium telephonicum</name>
    <dbReference type="NCBI Taxonomy" id="1714841"/>
    <lineage>
        <taxon>Bacteria</taxon>
        <taxon>Bacillati</taxon>
        <taxon>Actinomycetota</taxon>
        <taxon>Actinomycetes</taxon>
        <taxon>Micrococcales</taxon>
        <taxon>Microbacteriaceae</taxon>
        <taxon>Microbacterium</taxon>
    </lineage>
</organism>
<protein>
    <submittedName>
        <fullName evidence="6">TLP18.3/Psb32/MOLO-1 phosphatase superfamily protein</fullName>
    </submittedName>
</protein>
<dbReference type="RefSeq" id="WP_121060031.1">
    <property type="nucleotide sequence ID" value="NZ_RCDB01000003.1"/>
</dbReference>
<name>A0A498BWB8_9MICO</name>
<evidence type="ECO:0000256" key="2">
    <source>
        <dbReference type="SAM" id="MobiDB-lite"/>
    </source>
</evidence>
<dbReference type="Pfam" id="PF04536">
    <property type="entry name" value="TPM_phosphatase"/>
    <property type="match status" value="1"/>
</dbReference>
<dbReference type="EMBL" id="RCDB01000003">
    <property type="protein sequence ID" value="RLK47672.1"/>
    <property type="molecule type" value="Genomic_DNA"/>
</dbReference>
<feature type="transmembrane region" description="Helical" evidence="3">
    <location>
        <begin position="172"/>
        <end position="195"/>
    </location>
</feature>
<evidence type="ECO:0000259" key="5">
    <source>
        <dbReference type="Pfam" id="PF04536"/>
    </source>
</evidence>
<feature type="compositionally biased region" description="Gly residues" evidence="2">
    <location>
        <begin position="635"/>
        <end position="663"/>
    </location>
</feature>
<feature type="domain" description="TPM" evidence="5">
    <location>
        <begin position="48"/>
        <end position="165"/>
    </location>
</feature>
<accession>A0A498BWB8</accession>
<dbReference type="InterPro" id="IPR007621">
    <property type="entry name" value="TPM_dom"/>
</dbReference>
<feature type="signal peptide" evidence="4">
    <location>
        <begin position="1"/>
        <end position="25"/>
    </location>
</feature>
<feature type="chain" id="PRO_5019747355" evidence="4">
    <location>
        <begin position="26"/>
        <end position="672"/>
    </location>
</feature>
<feature type="coiled-coil region" evidence="1">
    <location>
        <begin position="301"/>
        <end position="335"/>
    </location>
</feature>
<evidence type="ECO:0000256" key="3">
    <source>
        <dbReference type="SAM" id="Phobius"/>
    </source>
</evidence>
<dbReference type="Gene3D" id="3.10.310.50">
    <property type="match status" value="1"/>
</dbReference>
<sequence length="672" mass="67717">MRSRLVLALVAAGSVLLGAAPAAVAAESVAAVAAVPATAPVALGSAHVLDQVDVLTDAEEQALEDRLQALPDDGVELWVAYVDTFTDPADAADWANTTAAANNLGPNQYLLAVATEGRAYYLSGDSSGPVSDTQLTAIEQDRIAPALRSGDWVGAATAAADGLADAAGGSGFPIWLVLLVVVVVGIGILLAVIIARSRKKAPSGGAAPAPPARSTADLRRDAASALVQADDAIKTSEQELGFAIAQFGDETAREFSDALAAAKTDIEQAFTLQQQLDDETADTEQQMRAWCEQILQLCAHADAVLDEKAAAFDRLRALEQNAPEALTRAQALRVEVAAGTDAASARLETLQTSYAPEALAPVADNPAQATQRLGFADQQLSGAQQAIGAGDGSQAAVHIRAAEEAIAQARQLQVAVATLGDELAKADSAAAALIADIETDLATASSVPDPDGRLAPVLAGTRRQVDAASALLAGDARRPLAALEQLEAANTQIDALLDGIRDAQEKSRRAQQQLTQLMTQAQAQVSAAEDFITARRGAVGATARTRLAEAGSSLVQARQLAASDPAAALGAAQRANDLAAQALRAAQSDVGGFSGGGFGDTGGGGGLGQDVMGAVLGGIIVNALSGGGSRGRSGGGFGGLGGGSRGGSRGGGFSPGSFGGGGTRARRGGGRF</sequence>
<feature type="coiled-coil region" evidence="1">
    <location>
        <begin position="486"/>
        <end position="520"/>
    </location>
</feature>
<keyword evidence="3" id="KW-0472">Membrane</keyword>
<keyword evidence="7" id="KW-1185">Reference proteome</keyword>
<proteinExistence type="predicted"/>
<feature type="region of interest" description="Disordered" evidence="2">
    <location>
        <begin position="635"/>
        <end position="672"/>
    </location>
</feature>
<evidence type="ECO:0000256" key="1">
    <source>
        <dbReference type="SAM" id="Coils"/>
    </source>
</evidence>
<evidence type="ECO:0000256" key="4">
    <source>
        <dbReference type="SAM" id="SignalP"/>
    </source>
</evidence>
<keyword evidence="1" id="KW-0175">Coiled coil</keyword>
<gene>
    <name evidence="6" type="ORF">C7474_2269</name>
</gene>
<keyword evidence="4" id="KW-0732">Signal</keyword>
<dbReference type="Proteomes" id="UP000273158">
    <property type="component" value="Unassembled WGS sequence"/>
</dbReference>
<dbReference type="AlphaFoldDB" id="A0A498BWB8"/>
<evidence type="ECO:0000313" key="7">
    <source>
        <dbReference type="Proteomes" id="UP000273158"/>
    </source>
</evidence>
<evidence type="ECO:0000313" key="6">
    <source>
        <dbReference type="EMBL" id="RLK47672.1"/>
    </source>
</evidence>